<reference evidence="3 4" key="1">
    <citation type="submission" date="2018-01" db="EMBL/GenBank/DDBJ databases">
        <title>Whole genome analyses suggest that Burkholderia sensu lato contains two further novel genera in the rhizoxinica-symbiotica group Mycetohabitans gen. nov., and Trinickia gen. nov.: implications for the evolution of diazotrophy and nodulation in the Burkholderiaceae.</title>
        <authorList>
            <person name="Estrada-de los Santos P."/>
            <person name="Palmer M."/>
            <person name="Chavez-Ramirez B."/>
            <person name="Beukes C."/>
            <person name="Steenkamp E.T."/>
            <person name="Hirsch A.M."/>
            <person name="Manyaka P."/>
            <person name="Maluk M."/>
            <person name="Lafos M."/>
            <person name="Crook M."/>
            <person name="Gross E."/>
            <person name="Simon M.F."/>
            <person name="Bueno dos Reis Junior F."/>
            <person name="Poole P.S."/>
            <person name="Venter S.N."/>
            <person name="James E.K."/>
        </authorList>
    </citation>
    <scope>NUCLEOTIDE SEQUENCE [LARGE SCALE GENOMIC DNA]</scope>
    <source>
        <strain evidence="3 4">GIMN1.004</strain>
    </source>
</reference>
<name>A0A2N7VB33_9BURK</name>
<feature type="transmembrane region" description="Helical" evidence="2">
    <location>
        <begin position="232"/>
        <end position="252"/>
    </location>
</feature>
<feature type="transmembrane region" description="Helical" evidence="2">
    <location>
        <begin position="79"/>
        <end position="102"/>
    </location>
</feature>
<evidence type="ECO:0000256" key="2">
    <source>
        <dbReference type="SAM" id="Phobius"/>
    </source>
</evidence>
<feature type="transmembrane region" description="Helical" evidence="2">
    <location>
        <begin position="199"/>
        <end position="220"/>
    </location>
</feature>
<keyword evidence="4" id="KW-1185">Reference proteome</keyword>
<feature type="transmembrane region" description="Helical" evidence="2">
    <location>
        <begin position="264"/>
        <end position="284"/>
    </location>
</feature>
<feature type="transmembrane region" description="Helical" evidence="2">
    <location>
        <begin position="123"/>
        <end position="142"/>
    </location>
</feature>
<comment type="caution">
    <text evidence="3">The sequence shown here is derived from an EMBL/GenBank/DDBJ whole genome shotgun (WGS) entry which is preliminary data.</text>
</comment>
<keyword evidence="2" id="KW-0472">Membrane</keyword>
<dbReference type="Proteomes" id="UP000235616">
    <property type="component" value="Unassembled WGS sequence"/>
</dbReference>
<evidence type="ECO:0000256" key="1">
    <source>
        <dbReference type="SAM" id="MobiDB-lite"/>
    </source>
</evidence>
<organism evidence="3 4">
    <name type="scientific">Trinickia dabaoshanensis</name>
    <dbReference type="NCBI Taxonomy" id="564714"/>
    <lineage>
        <taxon>Bacteria</taxon>
        <taxon>Pseudomonadati</taxon>
        <taxon>Pseudomonadota</taxon>
        <taxon>Betaproteobacteria</taxon>
        <taxon>Burkholderiales</taxon>
        <taxon>Burkholderiaceae</taxon>
        <taxon>Trinickia</taxon>
    </lineage>
</organism>
<protein>
    <submittedName>
        <fullName evidence="3">Uncharacterized protein</fullName>
    </submittedName>
</protein>
<feature type="region of interest" description="Disordered" evidence="1">
    <location>
        <begin position="402"/>
        <end position="421"/>
    </location>
</feature>
<feature type="transmembrane region" description="Helical" evidence="2">
    <location>
        <begin position="148"/>
        <end position="171"/>
    </location>
</feature>
<keyword evidence="2" id="KW-1133">Transmembrane helix</keyword>
<accession>A0A2N7VB33</accession>
<keyword evidence="2" id="KW-0812">Transmembrane</keyword>
<evidence type="ECO:0000313" key="4">
    <source>
        <dbReference type="Proteomes" id="UP000235616"/>
    </source>
</evidence>
<proteinExistence type="predicted"/>
<dbReference type="EMBL" id="PNYA01000049">
    <property type="protein sequence ID" value="PMS14370.1"/>
    <property type="molecule type" value="Genomic_DNA"/>
</dbReference>
<gene>
    <name evidence="3" type="ORF">C0Z18_31915</name>
</gene>
<feature type="transmembrane region" description="Helical" evidence="2">
    <location>
        <begin position="39"/>
        <end position="59"/>
    </location>
</feature>
<feature type="compositionally biased region" description="Polar residues" evidence="1">
    <location>
        <begin position="1"/>
        <end position="13"/>
    </location>
</feature>
<evidence type="ECO:0000313" key="3">
    <source>
        <dbReference type="EMBL" id="PMS14370.1"/>
    </source>
</evidence>
<feature type="region of interest" description="Disordered" evidence="1">
    <location>
        <begin position="1"/>
        <end position="20"/>
    </location>
</feature>
<sequence>MVQTMQASTQQTSESKDSQRRQEWTLQTGLTFFNGLLDVIFKISVLLLVLPALAILAYLRTIHRTDLFLPAVASAPGLFALLEATFILCVVLLASFVAPSWIASQIADTYGKTERPTHGSAGFVIFSGVVFGLFFLTLAHLSDAAWPAWLKWIVGILLALLIPTVLFLLAWQSPRGLRTLTNAERADRKLRVQKSIKRTLWVCGAAVLTLSTLVTFDILFPLYGLTGNGWRIWAVGTSVFPATLLPAGMYLARRSWGDSRAKAIATSAMMLALTVFVLLINGISPEPLMRLTMRAMSIGEKEPRTFELVTKTERAAYEALGFRFIKGSDFFKATIRFQFGDVKLICVEPYDIASPNPAALGSLGTGRKPKTPVPETGCVTPLKDEVKVVEPPATGLVASMWESSSTAAHPPQKQAIGVRAP</sequence>
<dbReference type="AlphaFoldDB" id="A0A2N7VB33"/>